<sequence length="607" mass="69671">MRKVFVSSCLISFTLCMAQEKIIDTVYVFDNQINKVRNFHNITKLTSSDLEKNATNLSEVLRFQSPVYIKENGRGAVSSPSFRGTTAQQTAFVWNGININSSFLGQGDINNTGLLGYDQLDIKPGGGSVVYGSGAIGGSIHLNNTLDFSKGLKGSLYSEAGSYETFNTLLRTSYSNEKFSVKFSGNYAISKNDYNVEEKNYVNRNGNYYNTTFNFGLSYKLNYNNKISWQSQLFDSSQHYPVFFETTTPTKYKAQNTRSLIAWEYNKKNINNNLRLAYTEENFQYYTNITEPKSSGGSGKNYIIKNDFNYFLNEKLNINIISEFQQNKGEGYQSGIQDVSRNIFSLAGLVRYFPFKKLSFEGGVKKDFIEDISSPILFSFSGKWNVLRFYNVKTSFSKNFRYPSFNDLYWQPGGNINLKPETAIQLDMNHEFKINDFSLVISPFYIKIKDMIRWLPTASGYWAPINTDNVESYGSEVQMEYKKKITENHNINAQLGYSFTKSVNSDTQKQLMYVPLHKFFSNISYEYKFMKLYVQGMWNGKTYTTSDESNNEALKSYFVLNAGVSGTLLKRYSLGLKINNITNTIYETTLYYPLPKRNYSLFVNINF</sequence>
<organism evidence="14 15">
    <name type="scientific">Elizabethkingia occulta</name>
    <dbReference type="NCBI Taxonomy" id="1867263"/>
    <lineage>
        <taxon>Bacteria</taxon>
        <taxon>Pseudomonadati</taxon>
        <taxon>Bacteroidota</taxon>
        <taxon>Flavobacteriia</taxon>
        <taxon>Flavobacteriales</taxon>
        <taxon>Weeksellaceae</taxon>
        <taxon>Elizabethkingia</taxon>
    </lineage>
</organism>
<evidence type="ECO:0000259" key="12">
    <source>
        <dbReference type="Pfam" id="PF00593"/>
    </source>
</evidence>
<dbReference type="InterPro" id="IPR012910">
    <property type="entry name" value="Plug_dom"/>
</dbReference>
<comment type="caution">
    <text evidence="14">The sequence shown here is derived from an EMBL/GenBank/DDBJ whole genome shotgun (WGS) entry which is preliminary data.</text>
</comment>
<dbReference type="PANTHER" id="PTHR30069:SF29">
    <property type="entry name" value="HEMOGLOBIN AND HEMOGLOBIN-HAPTOGLOBIN-BINDING PROTEIN 1-RELATED"/>
    <property type="match status" value="1"/>
</dbReference>
<keyword evidence="15" id="KW-1185">Reference proteome</keyword>
<dbReference type="GO" id="GO:0044718">
    <property type="term" value="P:siderophore transmembrane transport"/>
    <property type="evidence" value="ECO:0007669"/>
    <property type="project" value="TreeGrafter"/>
</dbReference>
<evidence type="ECO:0000256" key="8">
    <source>
        <dbReference type="ARBA" id="ARBA00023170"/>
    </source>
</evidence>
<keyword evidence="7 10" id="KW-0472">Membrane</keyword>
<dbReference type="GO" id="GO:0015344">
    <property type="term" value="F:siderophore uptake transmembrane transporter activity"/>
    <property type="evidence" value="ECO:0007669"/>
    <property type="project" value="TreeGrafter"/>
</dbReference>
<dbReference type="InterPro" id="IPR000531">
    <property type="entry name" value="Beta-barrel_TonB"/>
</dbReference>
<feature type="domain" description="TonB-dependent receptor plug" evidence="13">
    <location>
        <begin position="41"/>
        <end position="138"/>
    </location>
</feature>
<name>A0A1T3MUG8_9FLAO</name>
<reference evidence="14 15" key="1">
    <citation type="submission" date="2016-06" db="EMBL/GenBank/DDBJ databases">
        <title>Revisiting the taxonomy of the Elizabethkingia Genus based on Whole-Genome Sequencing, Optical Mapping, and MALDI-TOF.</title>
        <authorList>
            <person name="Nicholson A.C."/>
        </authorList>
    </citation>
    <scope>NUCLEOTIDE SEQUENCE [LARGE SCALE GENOMIC DNA]</scope>
    <source>
        <strain evidence="14 15">G4070</strain>
    </source>
</reference>
<evidence type="ECO:0000256" key="4">
    <source>
        <dbReference type="ARBA" id="ARBA00022692"/>
    </source>
</evidence>
<dbReference type="AlphaFoldDB" id="A0A1T3MUG8"/>
<keyword evidence="6 11" id="KW-0798">TonB box</keyword>
<dbReference type="Pfam" id="PF00593">
    <property type="entry name" value="TonB_dep_Rec_b-barrel"/>
    <property type="match status" value="1"/>
</dbReference>
<evidence type="ECO:0000256" key="7">
    <source>
        <dbReference type="ARBA" id="ARBA00023136"/>
    </source>
</evidence>
<comment type="similarity">
    <text evidence="10 11">Belongs to the TonB-dependent receptor family.</text>
</comment>
<evidence type="ECO:0000313" key="15">
    <source>
        <dbReference type="Proteomes" id="UP000190813"/>
    </source>
</evidence>
<evidence type="ECO:0000256" key="10">
    <source>
        <dbReference type="PROSITE-ProRule" id="PRU01360"/>
    </source>
</evidence>
<dbReference type="Pfam" id="PF07715">
    <property type="entry name" value="Plug"/>
    <property type="match status" value="1"/>
</dbReference>
<dbReference type="PANTHER" id="PTHR30069">
    <property type="entry name" value="TONB-DEPENDENT OUTER MEMBRANE RECEPTOR"/>
    <property type="match status" value="1"/>
</dbReference>
<dbReference type="RefSeq" id="WP_078770794.1">
    <property type="nucleotide sequence ID" value="NZ_JBKJBK010000001.1"/>
</dbReference>
<evidence type="ECO:0000256" key="5">
    <source>
        <dbReference type="ARBA" id="ARBA00022729"/>
    </source>
</evidence>
<evidence type="ECO:0000256" key="2">
    <source>
        <dbReference type="ARBA" id="ARBA00022448"/>
    </source>
</evidence>
<comment type="subcellular location">
    <subcellularLocation>
        <location evidence="1 10">Cell outer membrane</location>
        <topology evidence="1 10">Multi-pass membrane protein</topology>
    </subcellularLocation>
</comment>
<evidence type="ECO:0000256" key="11">
    <source>
        <dbReference type="RuleBase" id="RU003357"/>
    </source>
</evidence>
<keyword evidence="3 10" id="KW-1134">Transmembrane beta strand</keyword>
<dbReference type="InterPro" id="IPR037066">
    <property type="entry name" value="Plug_dom_sf"/>
</dbReference>
<keyword evidence="8 14" id="KW-0675">Receptor</keyword>
<evidence type="ECO:0000313" key="14">
    <source>
        <dbReference type="EMBL" id="OPC68214.1"/>
    </source>
</evidence>
<keyword evidence="4 10" id="KW-0812">Transmembrane</keyword>
<gene>
    <name evidence="14" type="ORF">BAZ10_13615</name>
</gene>
<proteinExistence type="inferred from homology"/>
<evidence type="ECO:0000256" key="9">
    <source>
        <dbReference type="ARBA" id="ARBA00023237"/>
    </source>
</evidence>
<keyword evidence="9 10" id="KW-0998">Cell outer membrane</keyword>
<dbReference type="Gene3D" id="2.40.170.20">
    <property type="entry name" value="TonB-dependent receptor, beta-barrel domain"/>
    <property type="match status" value="1"/>
</dbReference>
<dbReference type="InterPro" id="IPR036942">
    <property type="entry name" value="Beta-barrel_TonB_sf"/>
</dbReference>
<dbReference type="GO" id="GO:0009279">
    <property type="term" value="C:cell outer membrane"/>
    <property type="evidence" value="ECO:0007669"/>
    <property type="project" value="UniProtKB-SubCell"/>
</dbReference>
<dbReference type="EMBL" id="MAHX01000005">
    <property type="protein sequence ID" value="OPC68214.1"/>
    <property type="molecule type" value="Genomic_DNA"/>
</dbReference>
<keyword evidence="5" id="KW-0732">Signal</keyword>
<keyword evidence="2 10" id="KW-0813">Transport</keyword>
<evidence type="ECO:0000256" key="1">
    <source>
        <dbReference type="ARBA" id="ARBA00004571"/>
    </source>
</evidence>
<dbReference type="Proteomes" id="UP000190813">
    <property type="component" value="Unassembled WGS sequence"/>
</dbReference>
<protein>
    <submittedName>
        <fullName evidence="14">TonB-dependent receptor</fullName>
    </submittedName>
</protein>
<dbReference type="InterPro" id="IPR039426">
    <property type="entry name" value="TonB-dep_rcpt-like"/>
</dbReference>
<dbReference type="SUPFAM" id="SSF56935">
    <property type="entry name" value="Porins"/>
    <property type="match status" value="1"/>
</dbReference>
<evidence type="ECO:0000256" key="6">
    <source>
        <dbReference type="ARBA" id="ARBA00023077"/>
    </source>
</evidence>
<evidence type="ECO:0000256" key="3">
    <source>
        <dbReference type="ARBA" id="ARBA00022452"/>
    </source>
</evidence>
<accession>A0A1T3MUG8</accession>
<evidence type="ECO:0000259" key="13">
    <source>
        <dbReference type="Pfam" id="PF07715"/>
    </source>
</evidence>
<feature type="domain" description="TonB-dependent receptor-like beta-barrel" evidence="12">
    <location>
        <begin position="164"/>
        <end position="581"/>
    </location>
</feature>
<dbReference type="Gene3D" id="2.170.130.10">
    <property type="entry name" value="TonB-dependent receptor, plug domain"/>
    <property type="match status" value="1"/>
</dbReference>
<dbReference type="PROSITE" id="PS52016">
    <property type="entry name" value="TONB_DEPENDENT_REC_3"/>
    <property type="match status" value="1"/>
</dbReference>